<organism evidence="2 3">
    <name type="scientific">Nocardia vinacea</name>
    <dbReference type="NCBI Taxonomy" id="96468"/>
    <lineage>
        <taxon>Bacteria</taxon>
        <taxon>Bacillati</taxon>
        <taxon>Actinomycetota</taxon>
        <taxon>Actinomycetes</taxon>
        <taxon>Mycobacteriales</taxon>
        <taxon>Nocardiaceae</taxon>
        <taxon>Nocardia</taxon>
    </lineage>
</organism>
<name>A0ABZ1Z1K3_9NOCA</name>
<feature type="transmembrane region" description="Helical" evidence="1">
    <location>
        <begin position="307"/>
        <end position="324"/>
    </location>
</feature>
<reference evidence="2" key="1">
    <citation type="submission" date="2022-10" db="EMBL/GenBank/DDBJ databases">
        <title>The complete genomes of actinobacterial strains from the NBC collection.</title>
        <authorList>
            <person name="Joergensen T.S."/>
            <person name="Alvarez Arevalo M."/>
            <person name="Sterndorff E.B."/>
            <person name="Faurdal D."/>
            <person name="Vuksanovic O."/>
            <person name="Mourched A.-S."/>
            <person name="Charusanti P."/>
            <person name="Shaw S."/>
            <person name="Blin K."/>
            <person name="Weber T."/>
        </authorList>
    </citation>
    <scope>NUCLEOTIDE SEQUENCE</scope>
    <source>
        <strain evidence="2">NBC_01482</strain>
    </source>
</reference>
<evidence type="ECO:0000313" key="2">
    <source>
        <dbReference type="EMBL" id="WUV49427.1"/>
    </source>
</evidence>
<keyword evidence="1" id="KW-0472">Membrane</keyword>
<feature type="transmembrane region" description="Helical" evidence="1">
    <location>
        <begin position="354"/>
        <end position="372"/>
    </location>
</feature>
<dbReference type="RefSeq" id="WP_329413957.1">
    <property type="nucleotide sequence ID" value="NZ_CP109441.1"/>
</dbReference>
<feature type="transmembrane region" description="Helical" evidence="1">
    <location>
        <begin position="12"/>
        <end position="32"/>
    </location>
</feature>
<keyword evidence="1" id="KW-0812">Transmembrane</keyword>
<dbReference type="Proteomes" id="UP001432062">
    <property type="component" value="Chromosome"/>
</dbReference>
<proteinExistence type="predicted"/>
<sequence>MHKIGNAIDTITAFFGAAVAGVALFLPITFSWSADSSPYRLASLNNSVPRSAAIGVIVAVAIAVLVITFHKPLVAWAAALFGAVGIDVNHFAGRHVSSTDLLTTQNYLDSILAGVLLGALGAAVLRRPGPAAGFVIGAAGFFVYGDLAELLEIADDDPHAVLETPPRWLVSVAVVLLIVSMLRNRSQPEESKPPRIAVELPVTPILASMVLALVILAITEWLARQYQHAPNVSHAIEIGMAVAATIIAATAAAMLLPGRDGTGVYLAVSLVAATDAIGGDPRPGWSVAALIAVTAVGLLIGIRLPSTFIAILLITGLAVFALVRSPDHRYATAAGSVALALTAGYCCGTARPRYAPSGVLAISALYLPSIITALPHDTAEWPPHGGADHQALAGRTALAIVCGSALGLVVLRRFRPRSRPKPGQSVDDETLADI</sequence>
<feature type="transmembrane region" description="Helical" evidence="1">
    <location>
        <begin position="392"/>
        <end position="411"/>
    </location>
</feature>
<feature type="transmembrane region" description="Helical" evidence="1">
    <location>
        <begin position="285"/>
        <end position="302"/>
    </location>
</feature>
<evidence type="ECO:0000313" key="3">
    <source>
        <dbReference type="Proteomes" id="UP001432062"/>
    </source>
</evidence>
<feature type="transmembrane region" description="Helical" evidence="1">
    <location>
        <begin position="132"/>
        <end position="148"/>
    </location>
</feature>
<keyword evidence="3" id="KW-1185">Reference proteome</keyword>
<gene>
    <name evidence="2" type="ORF">OG563_15165</name>
</gene>
<protein>
    <recommendedName>
        <fullName evidence="4">MFS transporter</fullName>
    </recommendedName>
</protein>
<feature type="transmembrane region" description="Helical" evidence="1">
    <location>
        <begin position="74"/>
        <end position="92"/>
    </location>
</feature>
<feature type="transmembrane region" description="Helical" evidence="1">
    <location>
        <begin position="196"/>
        <end position="218"/>
    </location>
</feature>
<keyword evidence="1" id="KW-1133">Transmembrane helix</keyword>
<accession>A0ABZ1Z1K3</accession>
<dbReference type="EMBL" id="CP109441">
    <property type="protein sequence ID" value="WUV49427.1"/>
    <property type="molecule type" value="Genomic_DNA"/>
</dbReference>
<evidence type="ECO:0000256" key="1">
    <source>
        <dbReference type="SAM" id="Phobius"/>
    </source>
</evidence>
<feature type="transmembrane region" description="Helical" evidence="1">
    <location>
        <begin position="52"/>
        <end position="69"/>
    </location>
</feature>
<feature type="transmembrane region" description="Helical" evidence="1">
    <location>
        <begin position="168"/>
        <end position="184"/>
    </location>
</feature>
<feature type="transmembrane region" description="Helical" evidence="1">
    <location>
        <begin position="107"/>
        <end position="125"/>
    </location>
</feature>
<evidence type="ECO:0008006" key="4">
    <source>
        <dbReference type="Google" id="ProtNLM"/>
    </source>
</evidence>
<feature type="transmembrane region" description="Helical" evidence="1">
    <location>
        <begin position="238"/>
        <end position="256"/>
    </location>
</feature>
<feature type="transmembrane region" description="Helical" evidence="1">
    <location>
        <begin position="263"/>
        <end position="279"/>
    </location>
</feature>
<feature type="transmembrane region" description="Helical" evidence="1">
    <location>
        <begin position="330"/>
        <end position="347"/>
    </location>
</feature>